<dbReference type="EMBL" id="JADCNL010000011">
    <property type="protein sequence ID" value="KAG0461124.1"/>
    <property type="molecule type" value="Genomic_DNA"/>
</dbReference>
<dbReference type="AlphaFoldDB" id="A0A835UFH9"/>
<dbReference type="PANTHER" id="PTHR47094:SF1">
    <property type="entry name" value="RING-TYPE E3 UBIQUITIN TRANSFERASE"/>
    <property type="match status" value="1"/>
</dbReference>
<gene>
    <name evidence="1" type="ORF">HPP92_021421</name>
</gene>
<keyword evidence="2" id="KW-1185">Reference proteome</keyword>
<evidence type="ECO:0000313" key="1">
    <source>
        <dbReference type="EMBL" id="KAG0461124.1"/>
    </source>
</evidence>
<dbReference type="GO" id="GO:0033768">
    <property type="term" value="C:SUMO-targeted ubiquitin ligase complex"/>
    <property type="evidence" value="ECO:0007669"/>
    <property type="project" value="TreeGrafter"/>
</dbReference>
<dbReference type="PANTHER" id="PTHR47094">
    <property type="entry name" value="ELFLESS, ISOFORM B"/>
    <property type="match status" value="1"/>
</dbReference>
<dbReference type="GO" id="GO:0006511">
    <property type="term" value="P:ubiquitin-dependent protein catabolic process"/>
    <property type="evidence" value="ECO:0007669"/>
    <property type="project" value="TreeGrafter"/>
</dbReference>
<dbReference type="InterPro" id="IPR049627">
    <property type="entry name" value="SLX8"/>
</dbReference>
<comment type="caution">
    <text evidence="1">The sequence shown here is derived from an EMBL/GenBank/DDBJ whole genome shotgun (WGS) entry which is preliminary data.</text>
</comment>
<name>A0A835UFH9_VANPL</name>
<dbReference type="GO" id="GO:0032183">
    <property type="term" value="F:SUMO binding"/>
    <property type="evidence" value="ECO:0007669"/>
    <property type="project" value="TreeGrafter"/>
</dbReference>
<proteinExistence type="predicted"/>
<dbReference type="GO" id="GO:0140082">
    <property type="term" value="F:SUMO-ubiquitin ligase activity"/>
    <property type="evidence" value="ECO:0007669"/>
    <property type="project" value="TreeGrafter"/>
</dbReference>
<evidence type="ECO:0000313" key="2">
    <source>
        <dbReference type="Proteomes" id="UP000636800"/>
    </source>
</evidence>
<reference evidence="1 2" key="1">
    <citation type="journal article" date="2020" name="Nat. Food">
        <title>A phased Vanilla planifolia genome enables genetic improvement of flavour and production.</title>
        <authorList>
            <person name="Hasing T."/>
            <person name="Tang H."/>
            <person name="Brym M."/>
            <person name="Khazi F."/>
            <person name="Huang T."/>
            <person name="Chambers A.H."/>
        </authorList>
    </citation>
    <scope>NUCLEOTIDE SEQUENCE [LARGE SCALE GENOMIC DNA]</scope>
    <source>
        <tissue evidence="1">Leaf</tissue>
    </source>
</reference>
<organism evidence="1 2">
    <name type="scientific">Vanilla planifolia</name>
    <name type="common">Vanilla</name>
    <dbReference type="NCBI Taxonomy" id="51239"/>
    <lineage>
        <taxon>Eukaryota</taxon>
        <taxon>Viridiplantae</taxon>
        <taxon>Streptophyta</taxon>
        <taxon>Embryophyta</taxon>
        <taxon>Tracheophyta</taxon>
        <taxon>Spermatophyta</taxon>
        <taxon>Magnoliopsida</taxon>
        <taxon>Liliopsida</taxon>
        <taxon>Asparagales</taxon>
        <taxon>Orchidaceae</taxon>
        <taxon>Vanilloideae</taxon>
        <taxon>Vanilleae</taxon>
        <taxon>Vanilla</taxon>
    </lineage>
</organism>
<dbReference type="GO" id="GO:0061630">
    <property type="term" value="F:ubiquitin protein ligase activity"/>
    <property type="evidence" value="ECO:0007669"/>
    <property type="project" value="InterPro"/>
</dbReference>
<sequence length="179" mass="19954">MKKYARDASRRKFSLNVDLNDPPVMPEIRQPVGASEAAQGRVAAPEVLTSGMAVLPIDVEAIEDDDVQMLSSPRDFNQARNQSRRNRPLVLLDENLELSIGPSGVIDVGTKRMIFLLVNVDDHLSRVPPNSFRRRRRFSPNRIIINCDAYVNVDDDDINAKPLGHLIDLKSGKGLKDGK</sequence>
<protein>
    <submittedName>
        <fullName evidence="1">Uncharacterized protein</fullName>
    </submittedName>
</protein>
<accession>A0A835UFH9</accession>
<dbReference type="Proteomes" id="UP000636800">
    <property type="component" value="Chromosome 11"/>
</dbReference>